<dbReference type="GO" id="GO:0005886">
    <property type="term" value="C:plasma membrane"/>
    <property type="evidence" value="ECO:0007669"/>
    <property type="project" value="UniProtKB-SubCell"/>
</dbReference>
<dbReference type="InterPro" id="IPR004812">
    <property type="entry name" value="Efflux_drug-R_Bcr/CmlA"/>
</dbReference>
<dbReference type="FunFam" id="1.20.1720.10:FF:000005">
    <property type="entry name" value="Bcr/CflA family efflux transporter"/>
    <property type="match status" value="1"/>
</dbReference>
<keyword evidence="6 8" id="KW-1133">Transmembrane helix</keyword>
<comment type="subcellular location">
    <subcellularLocation>
        <location evidence="1">Cell membrane</location>
        <topology evidence="1">Multi-pass membrane protein</topology>
    </subcellularLocation>
</comment>
<keyword evidence="5 8" id="KW-0812">Transmembrane</keyword>
<feature type="transmembrane region" description="Helical" evidence="8">
    <location>
        <begin position="213"/>
        <end position="233"/>
    </location>
</feature>
<feature type="transmembrane region" description="Helical" evidence="8">
    <location>
        <begin position="369"/>
        <end position="388"/>
    </location>
</feature>
<dbReference type="SUPFAM" id="SSF103473">
    <property type="entry name" value="MFS general substrate transporter"/>
    <property type="match status" value="1"/>
</dbReference>
<reference evidence="10 11" key="1">
    <citation type="submission" date="2016-07" db="EMBL/GenBank/DDBJ databases">
        <title>Genomic analysis of zinc-resistant bacterium Mucilaginibacter pedocola TBZ30.</title>
        <authorList>
            <person name="Huang J."/>
            <person name="Tang J."/>
        </authorList>
    </citation>
    <scope>NUCLEOTIDE SEQUENCE [LARGE SCALE GENOMIC DNA]</scope>
    <source>
        <strain evidence="10 11">TBZ30</strain>
    </source>
</reference>
<dbReference type="Proteomes" id="UP000189739">
    <property type="component" value="Unassembled WGS sequence"/>
</dbReference>
<comment type="similarity">
    <text evidence="2">Belongs to the major facilitator superfamily. Bcr/CmlA family.</text>
</comment>
<feature type="transmembrane region" description="Helical" evidence="8">
    <location>
        <begin position="279"/>
        <end position="297"/>
    </location>
</feature>
<evidence type="ECO:0000256" key="2">
    <source>
        <dbReference type="ARBA" id="ARBA00006236"/>
    </source>
</evidence>
<organism evidence="10 11">
    <name type="scientific">Mucilaginibacter pedocola</name>
    <dbReference type="NCBI Taxonomy" id="1792845"/>
    <lineage>
        <taxon>Bacteria</taxon>
        <taxon>Pseudomonadati</taxon>
        <taxon>Bacteroidota</taxon>
        <taxon>Sphingobacteriia</taxon>
        <taxon>Sphingobacteriales</taxon>
        <taxon>Sphingobacteriaceae</taxon>
        <taxon>Mucilaginibacter</taxon>
    </lineage>
</organism>
<feature type="transmembrane region" description="Helical" evidence="8">
    <location>
        <begin position="133"/>
        <end position="155"/>
    </location>
</feature>
<evidence type="ECO:0000256" key="8">
    <source>
        <dbReference type="SAM" id="Phobius"/>
    </source>
</evidence>
<keyword evidence="7 8" id="KW-0472">Membrane</keyword>
<proteinExistence type="inferred from homology"/>
<feature type="domain" description="Major facilitator superfamily (MFS) profile" evidence="9">
    <location>
        <begin position="9"/>
        <end position="396"/>
    </location>
</feature>
<accession>A0A1S9PE15</accession>
<dbReference type="OrthoDB" id="9800416at2"/>
<dbReference type="PANTHER" id="PTHR23502:SF132">
    <property type="entry name" value="POLYAMINE TRANSPORTER 2-RELATED"/>
    <property type="match status" value="1"/>
</dbReference>
<evidence type="ECO:0000259" key="9">
    <source>
        <dbReference type="PROSITE" id="PS50850"/>
    </source>
</evidence>
<feature type="transmembrane region" description="Helical" evidence="8">
    <location>
        <begin position="303"/>
        <end position="323"/>
    </location>
</feature>
<feature type="transmembrane region" description="Helical" evidence="8">
    <location>
        <begin position="7"/>
        <end position="24"/>
    </location>
</feature>
<feature type="transmembrane region" description="Helical" evidence="8">
    <location>
        <begin position="161"/>
        <end position="183"/>
    </location>
</feature>
<dbReference type="PROSITE" id="PS50850">
    <property type="entry name" value="MFS"/>
    <property type="match status" value="1"/>
</dbReference>
<dbReference type="GO" id="GO:1990961">
    <property type="term" value="P:xenobiotic detoxification by transmembrane export across the plasma membrane"/>
    <property type="evidence" value="ECO:0007669"/>
    <property type="project" value="InterPro"/>
</dbReference>
<comment type="caution">
    <text evidence="10">The sequence shown here is derived from an EMBL/GenBank/DDBJ whole genome shotgun (WGS) entry which is preliminary data.</text>
</comment>
<dbReference type="InterPro" id="IPR011701">
    <property type="entry name" value="MFS"/>
</dbReference>
<feature type="transmembrane region" description="Helical" evidence="8">
    <location>
        <begin position="75"/>
        <end position="94"/>
    </location>
</feature>
<name>A0A1S9PE15_9SPHI</name>
<evidence type="ECO:0000256" key="6">
    <source>
        <dbReference type="ARBA" id="ARBA00022989"/>
    </source>
</evidence>
<evidence type="ECO:0000256" key="7">
    <source>
        <dbReference type="ARBA" id="ARBA00023136"/>
    </source>
</evidence>
<dbReference type="InterPro" id="IPR020846">
    <property type="entry name" value="MFS_dom"/>
</dbReference>
<evidence type="ECO:0000256" key="4">
    <source>
        <dbReference type="ARBA" id="ARBA00022475"/>
    </source>
</evidence>
<dbReference type="Gene3D" id="1.20.1720.10">
    <property type="entry name" value="Multidrug resistance protein D"/>
    <property type="match status" value="1"/>
</dbReference>
<feature type="transmembrane region" description="Helical" evidence="8">
    <location>
        <begin position="248"/>
        <end position="267"/>
    </location>
</feature>
<dbReference type="InterPro" id="IPR036259">
    <property type="entry name" value="MFS_trans_sf"/>
</dbReference>
<keyword evidence="4" id="KW-1003">Cell membrane</keyword>
<keyword evidence="3" id="KW-0813">Transport</keyword>
<dbReference type="RefSeq" id="WP_078348856.1">
    <property type="nucleotide sequence ID" value="NZ_MBTF01000015.1"/>
</dbReference>
<dbReference type="STRING" id="1792845.BC343_28965"/>
<keyword evidence="11" id="KW-1185">Reference proteome</keyword>
<feature type="transmembrane region" description="Helical" evidence="8">
    <location>
        <begin position="344"/>
        <end position="363"/>
    </location>
</feature>
<evidence type="ECO:0000256" key="1">
    <source>
        <dbReference type="ARBA" id="ARBA00004651"/>
    </source>
</evidence>
<dbReference type="PANTHER" id="PTHR23502">
    <property type="entry name" value="MAJOR FACILITATOR SUPERFAMILY"/>
    <property type="match status" value="1"/>
</dbReference>
<evidence type="ECO:0000313" key="11">
    <source>
        <dbReference type="Proteomes" id="UP000189739"/>
    </source>
</evidence>
<dbReference type="EMBL" id="MBTF01000015">
    <property type="protein sequence ID" value="OOQ59195.1"/>
    <property type="molecule type" value="Genomic_DNA"/>
</dbReference>
<gene>
    <name evidence="10" type="ORF">BC343_28965</name>
</gene>
<dbReference type="NCBIfam" id="TIGR00710">
    <property type="entry name" value="efflux_Bcr_CflA"/>
    <property type="match status" value="1"/>
</dbReference>
<protein>
    <submittedName>
        <fullName evidence="10">Bcr/CflA family drug resistance efflux transporter</fullName>
    </submittedName>
</protein>
<sequence>MTKQRYFAYILVLGSLTAIGPFSIDMYLPGFPAIAESLHTTTENVALSLSSFFIGISAGQLLYGPLMDRFGRKLPLYFGLSLYIIASIGCYFAESIQMLVIMRFVQAIGSCAAMVASMAMVRDLFPIADGPKVFALLILVLGASPLIAPTVGGYVTEALGWHVIFLILAVIAAIVFMAVIFILPESYPPDPNYSLAPGPILSSFWSVFKTPQFYTYSFCGALAFAGLFAYISASPMVFMEVFKMGTKAYGWVFALLSVGFIGSSQVNSFLVKKYKSEQIVSTALLAMVIIAIVFFAGSWQNWLGLYGTTIMIFGMLCCVGLIAPNTNALAMAPFDNNAGVASSLVGATQMAIGSAVSIAVSMFKAKSAVPMSSFILASSGLALMVLLIGRQFIKTKVEAKQEVGGAVH</sequence>
<dbReference type="AlphaFoldDB" id="A0A1S9PE15"/>
<dbReference type="Pfam" id="PF07690">
    <property type="entry name" value="MFS_1"/>
    <property type="match status" value="1"/>
</dbReference>
<feature type="transmembrane region" description="Helical" evidence="8">
    <location>
        <begin position="44"/>
        <end position="63"/>
    </location>
</feature>
<evidence type="ECO:0000256" key="5">
    <source>
        <dbReference type="ARBA" id="ARBA00022692"/>
    </source>
</evidence>
<dbReference type="GO" id="GO:0015385">
    <property type="term" value="F:sodium:proton antiporter activity"/>
    <property type="evidence" value="ECO:0007669"/>
    <property type="project" value="TreeGrafter"/>
</dbReference>
<dbReference type="GO" id="GO:0042910">
    <property type="term" value="F:xenobiotic transmembrane transporter activity"/>
    <property type="evidence" value="ECO:0007669"/>
    <property type="project" value="InterPro"/>
</dbReference>
<dbReference type="CDD" id="cd17320">
    <property type="entry name" value="MFS_MdfA_MDR_like"/>
    <property type="match status" value="1"/>
</dbReference>
<evidence type="ECO:0000313" key="10">
    <source>
        <dbReference type="EMBL" id="OOQ59195.1"/>
    </source>
</evidence>
<evidence type="ECO:0000256" key="3">
    <source>
        <dbReference type="ARBA" id="ARBA00022448"/>
    </source>
</evidence>